<name>A0A8C0FSL0_BUBBB</name>
<evidence type="ECO:0000313" key="1">
    <source>
        <dbReference type="Ensembl" id="ENSBOBP00000023441.1"/>
    </source>
</evidence>
<accession>A0A8C0FSL0</accession>
<proteinExistence type="predicted"/>
<dbReference type="AlphaFoldDB" id="A0A8C0FSL0"/>
<dbReference type="Proteomes" id="UP000694567">
    <property type="component" value="Unplaced"/>
</dbReference>
<sequence>MQGRSLTLSAFLDWWDVLCLPSQSGLLCATLDFCVFLAITSDQVNFCIFFSVPSVNICTISYSTTCLHGTVQVLSKGKISFSELD</sequence>
<dbReference type="Ensembl" id="ENSBOBT00000023955.1">
    <property type="protein sequence ID" value="ENSBOBP00000023441.1"/>
    <property type="gene ID" value="ENSBOBG00000014013.1"/>
</dbReference>
<reference evidence="1" key="1">
    <citation type="submission" date="2025-08" db="UniProtKB">
        <authorList>
            <consortium name="Ensembl"/>
        </authorList>
    </citation>
    <scope>IDENTIFICATION</scope>
</reference>
<keyword evidence="2" id="KW-1185">Reference proteome</keyword>
<protein>
    <submittedName>
        <fullName evidence="1">Uncharacterized protein</fullName>
    </submittedName>
</protein>
<organism evidence="1 2">
    <name type="scientific">Bubo bubo</name>
    <name type="common">Eurasian eagle-owl</name>
    <name type="synonym">Strix bubo</name>
    <dbReference type="NCBI Taxonomy" id="30461"/>
    <lineage>
        <taxon>Eukaryota</taxon>
        <taxon>Metazoa</taxon>
        <taxon>Chordata</taxon>
        <taxon>Craniata</taxon>
        <taxon>Vertebrata</taxon>
        <taxon>Euteleostomi</taxon>
        <taxon>Archelosauria</taxon>
        <taxon>Archosauria</taxon>
        <taxon>Dinosauria</taxon>
        <taxon>Saurischia</taxon>
        <taxon>Theropoda</taxon>
        <taxon>Coelurosauria</taxon>
        <taxon>Aves</taxon>
        <taxon>Neognathae</taxon>
        <taxon>Neoaves</taxon>
        <taxon>Telluraves</taxon>
        <taxon>Strigiformes</taxon>
        <taxon>Strigidae</taxon>
        <taxon>Bubo</taxon>
    </lineage>
</organism>
<evidence type="ECO:0000313" key="2">
    <source>
        <dbReference type="Proteomes" id="UP000694567"/>
    </source>
</evidence>
<reference evidence="1" key="2">
    <citation type="submission" date="2025-09" db="UniProtKB">
        <authorList>
            <consortium name="Ensembl"/>
        </authorList>
    </citation>
    <scope>IDENTIFICATION</scope>
</reference>